<evidence type="ECO:0000256" key="6">
    <source>
        <dbReference type="ARBA" id="ARBA00023002"/>
    </source>
</evidence>
<dbReference type="GO" id="GO:0020037">
    <property type="term" value="F:heme binding"/>
    <property type="evidence" value="ECO:0007669"/>
    <property type="project" value="InterPro"/>
</dbReference>
<name>A0A0E9MJX1_9SPHN</name>
<dbReference type="AlphaFoldDB" id="A0A0E9MJX1"/>
<sequence>MPREIASKHLNAISDLVVWAPLKSGFVDSLESVTYESRLKIVAEALFGARSTVCEYQLIVPFSDVSSRIKALQSYRIAVPHAEPRSLLLAATFDRAWEPYMRLIWKPLGPLLDLLFCNCEGYPLATEKSFETYTRWVRDHQVDTDFFFSMNGLSVSDSQYLSQIEQLHRERPHTEASATELISHDPELLAAKARAADPAESSRIAQEALVVLYRLTDFYRPGTPDGKVLLRAAQYLLEEWKPDTPPIQWQDYFKDELAWFKTPKKKPKKVKERLTLSSARKNIQGGILESFGNSDAPPNHGCLLLLRTTDRDKVRGLLEELKPELCSADAQGSAKPDGIFVNLGLTRRGLENLGIPDRVLSQFPKEFREGMEKRAGLLGDVRESHPRRWKLPRQNWPVWRAGDPPRPPVDLSEVDFVVQLRVRSDHSGWDITADGDRHPLWSKVNAIAELAAANGAQLLSVETMRRATDGPDPGPEHFGFLDGISQPRVRTGEVEKSPDIIAAGDVLWGYCNGRHDPPAEENQLLDNGSFVAVRKLRQDVEKFRTSMDEKATALGIPADELMGKIMGRQPDGAPMVAPGRGAHNEFDYAGDPEGRLCPFQAHIRRANPRADTDGGPVPRIIRRGMSYGPPSGDTSAEASAQERGTLFMAHCASLAEQYEVIQRWINGGNSTGVGSVQNDPLMGAGQSGQKRVFRFQSSGGVVRLEVGDPLVSVQWGIYLFVPSLPAIKLMARGWNDTEDDAERKRGNKLIKSLLALPEADQAPRWKACMEDFTSKDPAERGDAPAVWAAIRADHGGALRVPYGTVQDGRIPHAVLVASGELVEKVLTEDQTYSMQGQDERMGKSFGHIYLGLDAGKEYWAKSTGPNAVVSSISEQDAFAVAHQASSAILTQVFDLYAALDGVRSGKFDLRRDYITPALAAVSKYWFGFPDGPPPSYPPQKPPANCAIAWGGWSWSQEFEQKPHCPGYFTSPSRYCFFPDPGKTVEEFGIKHGQALHAVARDYFKQARLPTSPAPVAPIAAALFQQIGDDDELARTLVGIMIGFLPPTEGNLRLSLFEWLDEKILWRAQRALLTSAETDPFKRADATIRVPLMQAMQKRPAPETLWRLAVQKADLNGASVDEGDIIIAGLVSATMEDAARGDVNVTPVFGGDRSAPTHPVHACPGQKFAMGTMLGILSALLECGRIEAMPAPLIVRLTDWSALPAGRP</sequence>
<keyword evidence="4" id="KW-0479">Metal-binding</keyword>
<keyword evidence="10" id="KW-1185">Reference proteome</keyword>
<evidence type="ECO:0000256" key="1">
    <source>
        <dbReference type="ARBA" id="ARBA00001970"/>
    </source>
</evidence>
<evidence type="ECO:0000256" key="3">
    <source>
        <dbReference type="ARBA" id="ARBA00022617"/>
    </source>
</evidence>
<dbReference type="PROSITE" id="PS51404">
    <property type="entry name" value="DYP_PEROXIDASE"/>
    <property type="match status" value="1"/>
</dbReference>
<gene>
    <name evidence="9" type="ORF">SCH01S_03_00720</name>
</gene>
<evidence type="ECO:0000313" key="10">
    <source>
        <dbReference type="Proteomes" id="UP000033202"/>
    </source>
</evidence>
<dbReference type="RefSeq" id="WP_046346950.1">
    <property type="nucleotide sequence ID" value="NZ_BBWU01000003.1"/>
</dbReference>
<keyword evidence="7" id="KW-0408">Iron</keyword>
<dbReference type="InterPro" id="IPR006314">
    <property type="entry name" value="Dyp_peroxidase"/>
</dbReference>
<dbReference type="Pfam" id="PF20628">
    <property type="entry name" value="Dyp_perox_C"/>
    <property type="match status" value="1"/>
</dbReference>
<dbReference type="GO" id="GO:0005506">
    <property type="term" value="F:iron ion binding"/>
    <property type="evidence" value="ECO:0007669"/>
    <property type="project" value="InterPro"/>
</dbReference>
<dbReference type="OrthoDB" id="236246at2"/>
<organism evidence="9 10">
    <name type="scientific">Sphingomonas changbaiensis NBRC 104936</name>
    <dbReference type="NCBI Taxonomy" id="1219043"/>
    <lineage>
        <taxon>Bacteria</taxon>
        <taxon>Pseudomonadati</taxon>
        <taxon>Pseudomonadota</taxon>
        <taxon>Alphaproteobacteria</taxon>
        <taxon>Sphingomonadales</taxon>
        <taxon>Sphingomonadaceae</taxon>
        <taxon>Sphingomonas</taxon>
    </lineage>
</organism>
<keyword evidence="6" id="KW-0560">Oxidoreductase</keyword>
<dbReference type="PANTHER" id="PTHR30521">
    <property type="entry name" value="DEFERROCHELATASE/PEROXIDASE"/>
    <property type="match status" value="1"/>
</dbReference>
<keyword evidence="5" id="KW-0732">Signal</keyword>
<dbReference type="Proteomes" id="UP000033202">
    <property type="component" value="Unassembled WGS sequence"/>
</dbReference>
<accession>A0A0E9MJX1</accession>
<evidence type="ECO:0000256" key="2">
    <source>
        <dbReference type="ARBA" id="ARBA00022559"/>
    </source>
</evidence>
<dbReference type="InterPro" id="IPR048328">
    <property type="entry name" value="Dyp_perox_C"/>
</dbReference>
<protein>
    <recommendedName>
        <fullName evidence="8">Dyp-type peroxidase C-terminal domain-containing protein</fullName>
    </recommendedName>
</protein>
<comment type="cofactor">
    <cofactor evidence="1">
        <name>heme b</name>
        <dbReference type="ChEBI" id="CHEBI:60344"/>
    </cofactor>
</comment>
<evidence type="ECO:0000256" key="4">
    <source>
        <dbReference type="ARBA" id="ARBA00022723"/>
    </source>
</evidence>
<dbReference type="InterPro" id="IPR011008">
    <property type="entry name" value="Dimeric_a/b-barrel"/>
</dbReference>
<evidence type="ECO:0000259" key="8">
    <source>
        <dbReference type="Pfam" id="PF20628"/>
    </source>
</evidence>
<dbReference type="GO" id="GO:0004601">
    <property type="term" value="F:peroxidase activity"/>
    <property type="evidence" value="ECO:0007669"/>
    <property type="project" value="UniProtKB-KW"/>
</dbReference>
<comment type="caution">
    <text evidence="9">The sequence shown here is derived from an EMBL/GenBank/DDBJ whole genome shotgun (WGS) entry which is preliminary data.</text>
</comment>
<dbReference type="EMBL" id="BBWU01000003">
    <property type="protein sequence ID" value="GAO38097.1"/>
    <property type="molecule type" value="Genomic_DNA"/>
</dbReference>
<dbReference type="SUPFAM" id="SSF48264">
    <property type="entry name" value="Cytochrome P450"/>
    <property type="match status" value="1"/>
</dbReference>
<dbReference type="SUPFAM" id="SSF54909">
    <property type="entry name" value="Dimeric alpha+beta barrel"/>
    <property type="match status" value="1"/>
</dbReference>
<dbReference type="Gene3D" id="1.10.630.10">
    <property type="entry name" value="Cytochrome P450"/>
    <property type="match status" value="1"/>
</dbReference>
<proteinExistence type="predicted"/>
<reference evidence="9 10" key="1">
    <citation type="submission" date="2015-04" db="EMBL/GenBank/DDBJ databases">
        <title>Whole genome shotgun sequence of Sphingomonas changbaiensis NBRC 104936.</title>
        <authorList>
            <person name="Katano-Makiyama Y."/>
            <person name="Hosoyama A."/>
            <person name="Hashimoto M."/>
            <person name="Noguchi M."/>
            <person name="Tsuchikane K."/>
            <person name="Ohji S."/>
            <person name="Yamazoe A."/>
            <person name="Ichikawa N."/>
            <person name="Kimura A."/>
            <person name="Fujita N."/>
        </authorList>
    </citation>
    <scope>NUCLEOTIDE SEQUENCE [LARGE SCALE GENOMIC DNA]</scope>
    <source>
        <strain evidence="9 10">NBRC 104936</strain>
    </source>
</reference>
<dbReference type="GO" id="GO:0016705">
    <property type="term" value="F:oxidoreductase activity, acting on paired donors, with incorporation or reduction of molecular oxygen"/>
    <property type="evidence" value="ECO:0007669"/>
    <property type="project" value="InterPro"/>
</dbReference>
<dbReference type="InterPro" id="IPR036396">
    <property type="entry name" value="Cyt_P450_sf"/>
</dbReference>
<evidence type="ECO:0000313" key="9">
    <source>
        <dbReference type="EMBL" id="GAO38097.1"/>
    </source>
</evidence>
<feature type="domain" description="Dyp-type peroxidase C-terminal" evidence="8">
    <location>
        <begin position="519"/>
        <end position="665"/>
    </location>
</feature>
<dbReference type="GO" id="GO:0004497">
    <property type="term" value="F:monooxygenase activity"/>
    <property type="evidence" value="ECO:0007669"/>
    <property type="project" value="InterPro"/>
</dbReference>
<keyword evidence="3" id="KW-0349">Heme</keyword>
<evidence type="ECO:0000256" key="5">
    <source>
        <dbReference type="ARBA" id="ARBA00022729"/>
    </source>
</evidence>
<keyword evidence="2" id="KW-0575">Peroxidase</keyword>
<dbReference type="PANTHER" id="PTHR30521:SF4">
    <property type="entry name" value="DEFERROCHELATASE"/>
    <property type="match status" value="1"/>
</dbReference>
<dbReference type="GO" id="GO:0005829">
    <property type="term" value="C:cytosol"/>
    <property type="evidence" value="ECO:0007669"/>
    <property type="project" value="TreeGrafter"/>
</dbReference>
<dbReference type="STRING" id="1219043.SCH01S_03_00720"/>
<evidence type="ECO:0000256" key="7">
    <source>
        <dbReference type="ARBA" id="ARBA00023004"/>
    </source>
</evidence>